<keyword evidence="7 9" id="KW-0472">Membrane</keyword>
<evidence type="ECO:0000256" key="2">
    <source>
        <dbReference type="ARBA" id="ARBA00006464"/>
    </source>
</evidence>
<comment type="caution">
    <text evidence="11">The sequence shown here is derived from an EMBL/GenBank/DDBJ whole genome shotgun (WGS) entry which is preliminary data.</text>
</comment>
<gene>
    <name evidence="11" type="ORF">ACFOD9_04490</name>
</gene>
<organism evidence="11 12">
    <name type="scientific">Novosphingobium bradum</name>
    <dbReference type="NCBI Taxonomy" id="1737444"/>
    <lineage>
        <taxon>Bacteria</taxon>
        <taxon>Pseudomonadati</taxon>
        <taxon>Pseudomonadota</taxon>
        <taxon>Alphaproteobacteria</taxon>
        <taxon>Sphingomonadales</taxon>
        <taxon>Sphingomonadaceae</taxon>
        <taxon>Novosphingobium</taxon>
    </lineage>
</organism>
<dbReference type="PANTHER" id="PTHR30576">
    <property type="entry name" value="COLANIC BIOSYNTHESIS UDP-GLUCOSE LIPID CARRIER TRANSFERASE"/>
    <property type="match status" value="1"/>
</dbReference>
<keyword evidence="12" id="KW-1185">Reference proteome</keyword>
<evidence type="ECO:0000313" key="11">
    <source>
        <dbReference type="EMBL" id="MFC3173504.1"/>
    </source>
</evidence>
<comment type="similarity">
    <text evidence="2">Belongs to the bacterial sugar transferase family.</text>
</comment>
<dbReference type="PANTHER" id="PTHR30576:SF4">
    <property type="entry name" value="UNDECAPRENYL-PHOSPHATE GALACTOSE PHOSPHOTRANSFERASE"/>
    <property type="match status" value="1"/>
</dbReference>
<name>A0ABV7IPE8_9SPHN</name>
<keyword evidence="4 11" id="KW-0808">Transferase</keyword>
<feature type="domain" description="Bacterial sugar transferase" evidence="10">
    <location>
        <begin position="117"/>
        <end position="308"/>
    </location>
</feature>
<keyword evidence="5 9" id="KW-0812">Transmembrane</keyword>
<evidence type="ECO:0000256" key="5">
    <source>
        <dbReference type="ARBA" id="ARBA00022692"/>
    </source>
</evidence>
<dbReference type="EMBL" id="JBHRTQ010000004">
    <property type="protein sequence ID" value="MFC3173504.1"/>
    <property type="molecule type" value="Genomic_DNA"/>
</dbReference>
<proteinExistence type="inferred from homology"/>
<dbReference type="RefSeq" id="WP_379508886.1">
    <property type="nucleotide sequence ID" value="NZ_JBHRTQ010000004.1"/>
</dbReference>
<evidence type="ECO:0000259" key="10">
    <source>
        <dbReference type="Pfam" id="PF02397"/>
    </source>
</evidence>
<dbReference type="GO" id="GO:0016740">
    <property type="term" value="F:transferase activity"/>
    <property type="evidence" value="ECO:0007669"/>
    <property type="project" value="UniProtKB-KW"/>
</dbReference>
<keyword evidence="3" id="KW-1003">Cell membrane</keyword>
<accession>A0ABV7IPE8</accession>
<comment type="subcellular location">
    <subcellularLocation>
        <location evidence="1">Cell membrane</location>
    </subcellularLocation>
</comment>
<evidence type="ECO:0000313" key="12">
    <source>
        <dbReference type="Proteomes" id="UP001595604"/>
    </source>
</evidence>
<evidence type="ECO:0000256" key="1">
    <source>
        <dbReference type="ARBA" id="ARBA00004236"/>
    </source>
</evidence>
<feature type="transmembrane region" description="Helical" evidence="9">
    <location>
        <begin position="122"/>
        <end position="145"/>
    </location>
</feature>
<evidence type="ECO:0000256" key="3">
    <source>
        <dbReference type="ARBA" id="ARBA00022475"/>
    </source>
</evidence>
<keyword evidence="8" id="KW-0270">Exopolysaccharide synthesis</keyword>
<evidence type="ECO:0000256" key="7">
    <source>
        <dbReference type="ARBA" id="ARBA00023136"/>
    </source>
</evidence>
<evidence type="ECO:0000256" key="9">
    <source>
        <dbReference type="SAM" id="Phobius"/>
    </source>
</evidence>
<dbReference type="Proteomes" id="UP001595604">
    <property type="component" value="Unassembled WGS sequence"/>
</dbReference>
<protein>
    <submittedName>
        <fullName evidence="11">Sugar transferase</fullName>
    </submittedName>
</protein>
<evidence type="ECO:0000256" key="6">
    <source>
        <dbReference type="ARBA" id="ARBA00022989"/>
    </source>
</evidence>
<evidence type="ECO:0000256" key="8">
    <source>
        <dbReference type="ARBA" id="ARBA00023169"/>
    </source>
</evidence>
<sequence>MFQASQLDYRDVPAAFAGASRLASALVGPIIGPAIGPAIGPSASPFVGCAGGSVPGPFGDPAQPLPDAVPGTFATPREIALPPLAASRTGQARRPVLAMAAPIPIRRGFIGWEAALKRLFDLAAATILLALVLPLLVAVAAALWVDSPGPVLFVQRRLGRDGRLFGCIKLRTMRVDAESQLARVLAACPRARREWEMDRKLRNDPRVSRLGRLVRKLSLDELPQLANVLAGEMSMVGPRPIVQAEIPRYGAFLADYCAVKPGITGLWQVSGRNDVSYGERVQLDRHYSRHASVLLDLRIVLRTIPAVLLAQGSY</sequence>
<keyword evidence="6 9" id="KW-1133">Transmembrane helix</keyword>
<dbReference type="Pfam" id="PF02397">
    <property type="entry name" value="Bac_transf"/>
    <property type="match status" value="1"/>
</dbReference>
<reference evidence="12" key="1">
    <citation type="journal article" date="2019" name="Int. J. Syst. Evol. Microbiol.">
        <title>The Global Catalogue of Microorganisms (GCM) 10K type strain sequencing project: providing services to taxonomists for standard genome sequencing and annotation.</title>
        <authorList>
            <consortium name="The Broad Institute Genomics Platform"/>
            <consortium name="The Broad Institute Genome Sequencing Center for Infectious Disease"/>
            <person name="Wu L."/>
            <person name="Ma J."/>
        </authorList>
    </citation>
    <scope>NUCLEOTIDE SEQUENCE [LARGE SCALE GENOMIC DNA]</scope>
    <source>
        <strain evidence="12">KCTC 42984</strain>
    </source>
</reference>
<evidence type="ECO:0000256" key="4">
    <source>
        <dbReference type="ARBA" id="ARBA00022679"/>
    </source>
</evidence>
<dbReference type="InterPro" id="IPR003362">
    <property type="entry name" value="Bact_transf"/>
</dbReference>